<dbReference type="AlphaFoldDB" id="A0AAV0X8B9"/>
<protein>
    <recommendedName>
        <fullName evidence="12">UDP-glucuronosyltransferase</fullName>
        <ecNumber evidence="12">2.4.1.17</ecNumber>
    </recommendedName>
</protein>
<gene>
    <name evidence="13" type="ORF">MEUPH1_LOCUS19168</name>
</gene>
<dbReference type="PROSITE" id="PS00375">
    <property type="entry name" value="UDPGT"/>
    <property type="match status" value="1"/>
</dbReference>
<evidence type="ECO:0000313" key="14">
    <source>
        <dbReference type="Proteomes" id="UP001160148"/>
    </source>
</evidence>
<evidence type="ECO:0000256" key="4">
    <source>
        <dbReference type="ARBA" id="ARBA00022679"/>
    </source>
</evidence>
<keyword evidence="9" id="KW-0325">Glycoprotein</keyword>
<comment type="similarity">
    <text evidence="2 11">Belongs to the UDP-glycosyltransferase family.</text>
</comment>
<proteinExistence type="inferred from homology"/>
<dbReference type="PANTHER" id="PTHR48043:SF159">
    <property type="entry name" value="EG:EG0003.4 PROTEIN-RELATED"/>
    <property type="match status" value="1"/>
</dbReference>
<evidence type="ECO:0000256" key="5">
    <source>
        <dbReference type="ARBA" id="ARBA00022692"/>
    </source>
</evidence>
<dbReference type="InterPro" id="IPR050271">
    <property type="entry name" value="UDP-glycosyltransferase"/>
</dbReference>
<reference evidence="13 14" key="1">
    <citation type="submission" date="2023-01" db="EMBL/GenBank/DDBJ databases">
        <authorList>
            <person name="Whitehead M."/>
        </authorList>
    </citation>
    <scope>NUCLEOTIDE SEQUENCE [LARGE SCALE GENOMIC DNA]</scope>
</reference>
<keyword evidence="4 11" id="KW-0808">Transferase</keyword>
<dbReference type="SUPFAM" id="SSF53756">
    <property type="entry name" value="UDP-Glycosyltransferase/glycogen phosphorylase"/>
    <property type="match status" value="1"/>
</dbReference>
<evidence type="ECO:0000256" key="2">
    <source>
        <dbReference type="ARBA" id="ARBA00009995"/>
    </source>
</evidence>
<dbReference type="GO" id="GO:0016020">
    <property type="term" value="C:membrane"/>
    <property type="evidence" value="ECO:0007669"/>
    <property type="project" value="UniProtKB-SubCell"/>
</dbReference>
<keyword evidence="8 12" id="KW-0472">Membrane</keyword>
<keyword evidence="5 12" id="KW-0812">Transmembrane</keyword>
<dbReference type="PANTHER" id="PTHR48043">
    <property type="entry name" value="EG:EG0003.4 PROTEIN-RELATED"/>
    <property type="match status" value="1"/>
</dbReference>
<evidence type="ECO:0000256" key="9">
    <source>
        <dbReference type="ARBA" id="ARBA00023180"/>
    </source>
</evidence>
<evidence type="ECO:0000256" key="1">
    <source>
        <dbReference type="ARBA" id="ARBA00004240"/>
    </source>
</evidence>
<keyword evidence="6" id="KW-0256">Endoplasmic reticulum</keyword>
<dbReference type="InterPro" id="IPR035595">
    <property type="entry name" value="UDP_glycos_trans_CS"/>
</dbReference>
<keyword evidence="3 11" id="KW-0328">Glycosyltransferase</keyword>
<dbReference type="InterPro" id="IPR002213">
    <property type="entry name" value="UDP_glucos_trans"/>
</dbReference>
<evidence type="ECO:0000256" key="3">
    <source>
        <dbReference type="ARBA" id="ARBA00022676"/>
    </source>
</evidence>
<dbReference type="GO" id="GO:0015020">
    <property type="term" value="F:glucuronosyltransferase activity"/>
    <property type="evidence" value="ECO:0007669"/>
    <property type="project" value="UniProtKB-EC"/>
</dbReference>
<comment type="caution">
    <text evidence="13">The sequence shown here is derived from an EMBL/GenBank/DDBJ whole genome shotgun (WGS) entry which is preliminary data.</text>
</comment>
<keyword evidence="14" id="KW-1185">Reference proteome</keyword>
<evidence type="ECO:0000256" key="8">
    <source>
        <dbReference type="ARBA" id="ARBA00023136"/>
    </source>
</evidence>
<dbReference type="EMBL" id="CARXXK010000003">
    <property type="protein sequence ID" value="CAI6364327.1"/>
    <property type="molecule type" value="Genomic_DNA"/>
</dbReference>
<comment type="catalytic activity">
    <reaction evidence="12">
        <text>glucuronate acceptor + UDP-alpha-D-glucuronate = acceptor beta-D-glucuronoside + UDP + H(+)</text>
        <dbReference type="Rhea" id="RHEA:21032"/>
        <dbReference type="ChEBI" id="CHEBI:15378"/>
        <dbReference type="ChEBI" id="CHEBI:58052"/>
        <dbReference type="ChEBI" id="CHEBI:58223"/>
        <dbReference type="ChEBI" id="CHEBI:132367"/>
        <dbReference type="ChEBI" id="CHEBI:132368"/>
        <dbReference type="EC" id="2.4.1.17"/>
    </reaction>
</comment>
<dbReference type="Proteomes" id="UP001160148">
    <property type="component" value="Unassembled WGS sequence"/>
</dbReference>
<sequence>MNIFLVTIEQLKQKVILKWIPDGSIKLSQNVLTGSWFPQSDILAHPNVRLFITHGGLHSLEETVYYTKPIVAVPFFGDQHFNMKLVEIKGYGKLVDYFEITEESFGNAIKEVLSNPTFKNNVEIQSRIYRDQPMKPLQRAVYWIEYVIRNGGAGHLKGDSVGLNDVQYFLLDIVFILLIFIVCIVWSCYFFVVRIASKLY</sequence>
<evidence type="ECO:0000313" key="13">
    <source>
        <dbReference type="EMBL" id="CAI6364327.1"/>
    </source>
</evidence>
<dbReference type="EC" id="2.4.1.17" evidence="12"/>
<dbReference type="CDD" id="cd03784">
    <property type="entry name" value="GT1_Gtf-like"/>
    <property type="match status" value="1"/>
</dbReference>
<organism evidence="13 14">
    <name type="scientific">Macrosiphum euphorbiae</name>
    <name type="common">potato aphid</name>
    <dbReference type="NCBI Taxonomy" id="13131"/>
    <lineage>
        <taxon>Eukaryota</taxon>
        <taxon>Metazoa</taxon>
        <taxon>Ecdysozoa</taxon>
        <taxon>Arthropoda</taxon>
        <taxon>Hexapoda</taxon>
        <taxon>Insecta</taxon>
        <taxon>Pterygota</taxon>
        <taxon>Neoptera</taxon>
        <taxon>Paraneoptera</taxon>
        <taxon>Hemiptera</taxon>
        <taxon>Sternorrhyncha</taxon>
        <taxon>Aphidomorpha</taxon>
        <taxon>Aphidoidea</taxon>
        <taxon>Aphididae</taxon>
        <taxon>Macrosiphini</taxon>
        <taxon>Macrosiphum</taxon>
    </lineage>
</organism>
<evidence type="ECO:0000256" key="12">
    <source>
        <dbReference type="RuleBase" id="RU362059"/>
    </source>
</evidence>
<evidence type="ECO:0000256" key="10">
    <source>
        <dbReference type="ARBA" id="ARBA00046288"/>
    </source>
</evidence>
<dbReference type="GO" id="GO:0005783">
    <property type="term" value="C:endoplasmic reticulum"/>
    <property type="evidence" value="ECO:0007669"/>
    <property type="project" value="UniProtKB-SubCell"/>
</dbReference>
<keyword evidence="7 12" id="KW-1133">Transmembrane helix</keyword>
<dbReference type="Gene3D" id="3.40.50.2000">
    <property type="entry name" value="Glycogen Phosphorylase B"/>
    <property type="match status" value="1"/>
</dbReference>
<evidence type="ECO:0000256" key="7">
    <source>
        <dbReference type="ARBA" id="ARBA00022989"/>
    </source>
</evidence>
<dbReference type="FunFam" id="3.40.50.2000:FF:000050">
    <property type="entry name" value="UDP-glucuronosyltransferase"/>
    <property type="match status" value="1"/>
</dbReference>
<name>A0AAV0X8B9_9HEMI</name>
<dbReference type="Pfam" id="PF00201">
    <property type="entry name" value="UDPGT"/>
    <property type="match status" value="1"/>
</dbReference>
<feature type="transmembrane region" description="Helical" evidence="12">
    <location>
        <begin position="168"/>
        <end position="192"/>
    </location>
</feature>
<evidence type="ECO:0000256" key="6">
    <source>
        <dbReference type="ARBA" id="ARBA00022824"/>
    </source>
</evidence>
<accession>A0AAV0X8B9</accession>
<evidence type="ECO:0000256" key="11">
    <source>
        <dbReference type="RuleBase" id="RU003718"/>
    </source>
</evidence>
<comment type="subcellular location">
    <subcellularLocation>
        <location evidence="10">Endomembrane system</location>
        <topology evidence="10">Single-pass type I membrane protein</topology>
    </subcellularLocation>
    <subcellularLocation>
        <location evidence="1">Endoplasmic reticulum</location>
    </subcellularLocation>
    <subcellularLocation>
        <location evidence="12">Membrane</location>
        <topology evidence="12">Single-pass membrane protein</topology>
    </subcellularLocation>
</comment>